<dbReference type="InterPro" id="IPR020904">
    <property type="entry name" value="Sc_DH/Rdtase_CS"/>
</dbReference>
<dbReference type="GO" id="GO:0005737">
    <property type="term" value="C:cytoplasm"/>
    <property type="evidence" value="ECO:0007669"/>
    <property type="project" value="TreeGrafter"/>
</dbReference>
<protein>
    <submittedName>
        <fullName evidence="2">NAD dependent epimerase/dehydratase family</fullName>
    </submittedName>
</protein>
<keyword evidence="3" id="KW-1185">Reference proteome</keyword>
<dbReference type="InterPro" id="IPR051783">
    <property type="entry name" value="NAD(P)-dependent_oxidoreduct"/>
</dbReference>
<evidence type="ECO:0000259" key="1">
    <source>
        <dbReference type="Pfam" id="PF01370"/>
    </source>
</evidence>
<feature type="domain" description="NAD-dependent epimerase/dehydratase" evidence="1">
    <location>
        <begin position="3"/>
        <end position="227"/>
    </location>
</feature>
<evidence type="ECO:0000313" key="2">
    <source>
        <dbReference type="EMBL" id="AIE84751.1"/>
    </source>
</evidence>
<dbReference type="SUPFAM" id="SSF51735">
    <property type="entry name" value="NAD(P)-binding Rossmann-fold domains"/>
    <property type="match status" value="1"/>
</dbReference>
<organism evidence="2 3">
    <name type="scientific">Fimbriimonas ginsengisoli Gsoil 348</name>
    <dbReference type="NCBI Taxonomy" id="661478"/>
    <lineage>
        <taxon>Bacteria</taxon>
        <taxon>Bacillati</taxon>
        <taxon>Armatimonadota</taxon>
        <taxon>Fimbriimonadia</taxon>
        <taxon>Fimbriimonadales</taxon>
        <taxon>Fimbriimonadaceae</taxon>
        <taxon>Fimbriimonas</taxon>
    </lineage>
</organism>
<dbReference type="InterPro" id="IPR001509">
    <property type="entry name" value="Epimerase_deHydtase"/>
</dbReference>
<gene>
    <name evidence="2" type="ORF">OP10G_1383</name>
</gene>
<dbReference type="InterPro" id="IPR036291">
    <property type="entry name" value="NAD(P)-bd_dom_sf"/>
</dbReference>
<dbReference type="PANTHER" id="PTHR48079">
    <property type="entry name" value="PROTEIN YEEZ"/>
    <property type="match status" value="1"/>
</dbReference>
<dbReference type="AlphaFoldDB" id="A0A068NMR3"/>
<dbReference type="Proteomes" id="UP000027982">
    <property type="component" value="Chromosome"/>
</dbReference>
<dbReference type="GO" id="GO:0004029">
    <property type="term" value="F:aldehyde dehydrogenase (NAD+) activity"/>
    <property type="evidence" value="ECO:0007669"/>
    <property type="project" value="TreeGrafter"/>
</dbReference>
<dbReference type="Pfam" id="PF01370">
    <property type="entry name" value="Epimerase"/>
    <property type="match status" value="1"/>
</dbReference>
<dbReference type="Gene3D" id="3.40.50.720">
    <property type="entry name" value="NAD(P)-binding Rossmann-like Domain"/>
    <property type="match status" value="1"/>
</dbReference>
<dbReference type="eggNOG" id="COG0451">
    <property type="taxonomic scope" value="Bacteria"/>
</dbReference>
<dbReference type="RefSeq" id="WP_025226633.1">
    <property type="nucleotide sequence ID" value="NZ_CP007139.1"/>
</dbReference>
<dbReference type="PROSITE" id="PS00061">
    <property type="entry name" value="ADH_SHORT"/>
    <property type="match status" value="1"/>
</dbReference>
<dbReference type="EMBL" id="CP007139">
    <property type="protein sequence ID" value="AIE84751.1"/>
    <property type="molecule type" value="Genomic_DNA"/>
</dbReference>
<dbReference type="STRING" id="661478.OP10G_1383"/>
<accession>A0A068NMR3</accession>
<proteinExistence type="predicted"/>
<dbReference type="KEGG" id="fgi:OP10G_1383"/>
<evidence type="ECO:0000313" key="3">
    <source>
        <dbReference type="Proteomes" id="UP000027982"/>
    </source>
</evidence>
<reference evidence="2 3" key="1">
    <citation type="journal article" date="2014" name="PLoS ONE">
        <title>The first complete genome sequence of the class fimbriimonadia in the phylum armatimonadetes.</title>
        <authorList>
            <person name="Hu Z.Y."/>
            <person name="Wang Y.Z."/>
            <person name="Im W.T."/>
            <person name="Wang S.Y."/>
            <person name="Zhao G.P."/>
            <person name="Zheng H.J."/>
            <person name="Quan Z.X."/>
        </authorList>
    </citation>
    <scope>NUCLEOTIDE SEQUENCE [LARGE SCALE GENOMIC DNA]</scope>
    <source>
        <strain evidence="2">Gsoil 348</strain>
    </source>
</reference>
<name>A0A068NMR3_FIMGI</name>
<dbReference type="HOGENOM" id="CLU_908362_0_0_0"/>
<dbReference type="PANTHER" id="PTHR48079:SF6">
    <property type="entry name" value="NAD(P)-BINDING DOMAIN-CONTAINING PROTEIN-RELATED"/>
    <property type="match status" value="1"/>
</dbReference>
<sequence length="301" mass="33276">MKVFVTGGMGFIGSHIVVELVGRGDEVTILARNRRKIPSFLETRGVSIVEGDLQEYELVRSALKGHDACIHNAICWDEEPTELQLKDTRAAANVFESAAEAGVAHLIYTSSTAVHRPFRPAMDETQRLTPTDFYGATKAAGEAFLSAFSYQSEMRCNTIRPGPTVGVPVAEGAPVNCDRRFREIVDAVIRGEEIVVAKHDGRQFIAATDLAKLYAAVLHSEANREVYVAVAREYTTWEEIALEAVSMVGSNRSVIAEDRGFSETPNHFDVGKIERDFGFEFSARVALRDYLRYSVSLHTQS</sequence>
<dbReference type="OrthoDB" id="9807212at2"/>